<organism evidence="2 3">
    <name type="scientific">Ranatra chinensis</name>
    <dbReference type="NCBI Taxonomy" id="642074"/>
    <lineage>
        <taxon>Eukaryota</taxon>
        <taxon>Metazoa</taxon>
        <taxon>Ecdysozoa</taxon>
        <taxon>Arthropoda</taxon>
        <taxon>Hexapoda</taxon>
        <taxon>Insecta</taxon>
        <taxon>Pterygota</taxon>
        <taxon>Neoptera</taxon>
        <taxon>Paraneoptera</taxon>
        <taxon>Hemiptera</taxon>
        <taxon>Heteroptera</taxon>
        <taxon>Panheteroptera</taxon>
        <taxon>Nepomorpha</taxon>
        <taxon>Nepidae</taxon>
        <taxon>Ranatrinae</taxon>
        <taxon>Ranatra</taxon>
    </lineage>
</organism>
<comment type="caution">
    <text evidence="2">The sequence shown here is derived from an EMBL/GenBank/DDBJ whole genome shotgun (WGS) entry which is preliminary data.</text>
</comment>
<accession>A0ABD0YZ35</accession>
<evidence type="ECO:0000256" key="1">
    <source>
        <dbReference type="SAM" id="MobiDB-lite"/>
    </source>
</evidence>
<feature type="compositionally biased region" description="Basic residues" evidence="1">
    <location>
        <begin position="329"/>
        <end position="346"/>
    </location>
</feature>
<dbReference type="EMBL" id="JBFDAA010000009">
    <property type="protein sequence ID" value="KAL1129098.1"/>
    <property type="molecule type" value="Genomic_DNA"/>
</dbReference>
<reference evidence="2 3" key="1">
    <citation type="submission" date="2024-07" db="EMBL/GenBank/DDBJ databases">
        <title>Chromosome-level genome assembly of the water stick insect Ranatra chinensis (Heteroptera: Nepidae).</title>
        <authorList>
            <person name="Liu X."/>
        </authorList>
    </citation>
    <scope>NUCLEOTIDE SEQUENCE [LARGE SCALE GENOMIC DNA]</scope>
    <source>
        <strain evidence="2">Cailab_2021Rc</strain>
        <tissue evidence="2">Muscle</tissue>
    </source>
</reference>
<feature type="region of interest" description="Disordered" evidence="1">
    <location>
        <begin position="29"/>
        <end position="231"/>
    </location>
</feature>
<feature type="compositionally biased region" description="Polar residues" evidence="1">
    <location>
        <begin position="47"/>
        <end position="63"/>
    </location>
</feature>
<feature type="compositionally biased region" description="Polar residues" evidence="1">
    <location>
        <begin position="73"/>
        <end position="87"/>
    </location>
</feature>
<feature type="compositionally biased region" description="Basic and acidic residues" evidence="1">
    <location>
        <begin position="91"/>
        <end position="104"/>
    </location>
</feature>
<feature type="region of interest" description="Disordered" evidence="1">
    <location>
        <begin position="329"/>
        <end position="348"/>
    </location>
</feature>
<proteinExistence type="predicted"/>
<sequence length="369" mass="39774">MSWFDTAGIANLAKSALKEAQKTIDKALDIKDEEAQKSGKLSAASGDANSESFFSTWGLSSAQGGAEERGERMTTSASLWGSFTGSFFENPKTDDGGDKSDESRSGNLVSSQPKKSTPARGDVTAGERGGAKPTTSYCKEEAEQPVSNDDNDDDEDAERMREEIRNFPQVEVVMRRRPGGEQPRNVNNRLSVISSESDRRSSDSCDVIGSTPDSEPVSVMSSSSSTAPLRHSGSFESVEVLTSPSSVDVLGSASSVTSPGDQKAEGDGVEVIPEDEDDVSVEDSYTSASETTLTVTVLEHGANLMLKSTSSLDTSFSETISPREVGRFLQKKKRKKKHDHAHHRTDHNKMPCQSWLGFGTVWISKSNLN</sequence>
<feature type="compositionally biased region" description="Polar residues" evidence="1">
    <location>
        <begin position="105"/>
        <end position="115"/>
    </location>
</feature>
<evidence type="ECO:0000313" key="2">
    <source>
        <dbReference type="EMBL" id="KAL1129098.1"/>
    </source>
</evidence>
<name>A0ABD0YZ35_9HEMI</name>
<evidence type="ECO:0000313" key="3">
    <source>
        <dbReference type="Proteomes" id="UP001558652"/>
    </source>
</evidence>
<dbReference type="Proteomes" id="UP001558652">
    <property type="component" value="Unassembled WGS sequence"/>
</dbReference>
<gene>
    <name evidence="2" type="ORF">AAG570_013629</name>
</gene>
<protein>
    <submittedName>
        <fullName evidence="2">Uncharacterized protein</fullName>
    </submittedName>
</protein>
<keyword evidence="3" id="KW-1185">Reference proteome</keyword>
<dbReference type="AlphaFoldDB" id="A0ABD0YZ35"/>